<evidence type="ECO:0000256" key="4">
    <source>
        <dbReference type="ARBA" id="ARBA00022840"/>
    </source>
</evidence>
<dbReference type="InterPro" id="IPR011009">
    <property type="entry name" value="Kinase-like_dom_sf"/>
</dbReference>
<dbReference type="InterPro" id="IPR000719">
    <property type="entry name" value="Prot_kinase_dom"/>
</dbReference>
<feature type="region of interest" description="Disordered" evidence="6">
    <location>
        <begin position="1957"/>
        <end position="2005"/>
    </location>
</feature>
<protein>
    <submittedName>
        <fullName evidence="8">M3K2-like protein</fullName>
    </submittedName>
</protein>
<reference evidence="8" key="1">
    <citation type="submission" date="2022-11" db="EMBL/GenBank/DDBJ databases">
        <title>Centuries of genome instability and evolution in soft-shell clam transmissible cancer (bioRxiv).</title>
        <authorList>
            <person name="Hart S.F.M."/>
            <person name="Yonemitsu M.A."/>
            <person name="Giersch R.M."/>
            <person name="Beal B.F."/>
            <person name="Arriagada G."/>
            <person name="Davis B.W."/>
            <person name="Ostrander E.A."/>
            <person name="Goff S.P."/>
            <person name="Metzger M.J."/>
        </authorList>
    </citation>
    <scope>NUCLEOTIDE SEQUENCE</scope>
    <source>
        <strain evidence="8">MELC-2E11</strain>
        <tissue evidence="8">Siphon/mantle</tissue>
    </source>
</reference>
<dbReference type="SUPFAM" id="SSF56112">
    <property type="entry name" value="Protein kinase-like (PK-like)"/>
    <property type="match status" value="1"/>
</dbReference>
<feature type="compositionally biased region" description="Low complexity" evidence="6">
    <location>
        <begin position="968"/>
        <end position="996"/>
    </location>
</feature>
<feature type="compositionally biased region" description="Basic and acidic residues" evidence="6">
    <location>
        <begin position="893"/>
        <end position="906"/>
    </location>
</feature>
<keyword evidence="4" id="KW-0067">ATP-binding</keyword>
<feature type="compositionally biased region" description="Acidic residues" evidence="6">
    <location>
        <begin position="637"/>
        <end position="646"/>
    </location>
</feature>
<dbReference type="InterPro" id="IPR008271">
    <property type="entry name" value="Ser/Thr_kinase_AS"/>
</dbReference>
<feature type="compositionally biased region" description="Basic and acidic residues" evidence="6">
    <location>
        <begin position="1733"/>
        <end position="1762"/>
    </location>
</feature>
<accession>A0ABY7DEI9</accession>
<keyword evidence="1" id="KW-0808">Transferase</keyword>
<dbReference type="Pfam" id="PF00069">
    <property type="entry name" value="Pkinase"/>
    <property type="match status" value="1"/>
</dbReference>
<evidence type="ECO:0000256" key="6">
    <source>
        <dbReference type="SAM" id="MobiDB-lite"/>
    </source>
</evidence>
<dbReference type="Proteomes" id="UP001164746">
    <property type="component" value="Chromosome 1"/>
</dbReference>
<feature type="region of interest" description="Disordered" evidence="6">
    <location>
        <begin position="2084"/>
        <end position="2118"/>
    </location>
</feature>
<sequence>MESSGAKDGDSDYGGTDEVRAELERTFSFDGPLISVFESLVRQNSVTVDGEDDLPEGLVNKKHSFQRFKSYNRHGCQQGVRSLNGRNFHRQIEVKDLISVPQKATCRSLYVSTKARKTKKLKSVEGISTGVGFNSDGVNEVIIIDTDMKDTAEKQCKKGRKRSSSCVDRNRKRQRENKVGSKNHNGGTSKSMPFLKSKMEPLSSNVHSSKTIKEQLNVRKMKRAFQTITEKEQLKHSEKFDADKDVSEEFHDEKGVLESNVDSNKEAEESEHVDVVLKDRKYRALYEQYFHFSTDHGKDDTGSLKKEKNVSNMEKHGMESENHDKGCGDRDTQMWENVAYMSQDAVNRKIRENMRGKSCPTDESFTREGHQTERKCAEIDPQYQAPQTEYSPYMTPPSEKCEKLVVSPIPEKWNDTLEKEGHSANKLGSEKLQDNVLFDNRSLEDSLDDNVDCNVPALRPDGCFSATTPVSQFIRPAAMEGEDDTTNTCNSIDSIDDWGKVDSGELFESTEISFVSFIISIFKGLPTGCEYRERDVHYIKNAICGMVEDIHSPKSKMNKQFPEKRSRKEVDICAKTDESKTLVYNQAERDELEMDNIGMEMEKAAVDELQKELDKGDEDAGNLETDESCLVGLEVDTADDRDEMDDCATPSNADDENLSEDVESSEDIETEDQLSKVEHDVNGKELELLYGDLKEELPTYDECNSEVKDTVDEEICFDKDELCVDGAIEKGFDNTLKNNFTIRNGQKEDEHISDIDNCTVHHGESKDDFKTKMEILDENNKNGNKDLGFHVDEIETNYNKSEAKKVKRGSVDTNLYDCDGILPKPKMKKETLKYCVWKIRKKFKQEEEHIKQTLKGNMNVSLNRSQKRKETDTRKGMMKVGGPARMYIKRPSQRWENRRSTGKEPKVPNPSGDFSEGPRKGKRTKKLPLFGGAGCGRQCSNNGGGGGSNSSGSGKQTGSQQKNKDDSGQGNNDKNNNGGTNNNNNNSSGKNAGSDGYQSGHHSPLEIVESNLPARDYKFYKKREHGQINDEDFEMFLGNLSHVWDTGGHLSRINNPDVAMCVAFTLQLIEDQEEETANCTVCLILDSMLRHFASCIVSPTFSTEGTRSCQMCLQIFTLICIHINDCNNNNHFHEKLNETTLDKGSKSLCTSKLCLWVIQKLEGKDLPMQINMVWIHIRGLLGRILDGVSVEAEDIVIPEVLTRGTKLHVKRPSRTSTTRLPLSLPSIPENETIGSPNNSRPLSRKKSNLASVEENKSQKPVHTGTDSIEVKQEAEAAVTSPTEDFTDKSGTIFAHVRPETRDESEDVGDALPTGQQEGHDLEGPGSGGSSGDYTPSFVQPRGRGNKSLPMDGFKDPQYFISVKEKPTGIKGIDEVVYADKAQLVRVVGIWEEFKSRFLIEAKLQKHVREEGVILKEYKSKLKIMGLRYNNEFQWIKISHLGNGMTGKCHLAKDFETDFMFCVKEMHISHYEKEEITLWSELDHPFIVQIYGAIRHGEKIYILQEFIAGGCLTEAINAQRKLGQRLGQRTALRYFKQLLEILVYLQNKNIMHEDIKADNILLNTMNGSVSIKMTDFGLSRRIQGTPRKYNKLVGTQTQWSPEKAKAIEYSFPAEVWAAVCVLVHVLSGVPPWIKRYQNLMALIVVIVEKSPPVEDIPANIDGEIRDLILQGFTLPQRARPSASDLLRHPAFVLLENGSPDQAYSLLPSMGNGHTSHIQSEIDMRLHEIVAEIDKGKSQKEAASKSQKEGASKSPEEASSKSQKEAAYLESDSTKEHKESAAHNEVQPNLQGGEDREVLQPSLAVDPYEHLMKFFGDDIQSHPNGKTVPPSDSAPVVSLYMGQTENGRLKSSGSDTSLPKTSDELINALLPKFEEIGLPDFDILISESLPLNSERNIDTFRIDSAHSSDYENMEEVEKLDSQEAMLNIIKKYIPEVVNQSESMTESTSRTDISDILSNTSFTDSTGDGKSEIVPKTHISVESSPPKTASDLTTKPYSPIEGNTFPDPVKILPDNNSISDDDFLFMSGSPPKTSHSNWMKHTPPTHFSIGFDQNLKRPESVPTTVLVPKIGSPIMPTMVQPNEQVMSKDRNIQSTSTPGTTKHSRSFMNQEQLPTNPRPELNPLLVSPIPKSSFVRPLQYYQTSEGRRILIIPSPVSNQTFEDFHQEQRSCFFQMKKESKEAYSQKELNDHDEKIRQVFLANAELIEKYSGSFTKNFTPRQSPDIRSNLVGNGFGLASPGVLYNTQNPYHPEQAQYTPLNTNQRFFPRNPPYQEGVRRELFMTNPGQVPEPYVMTTGHSLMPVINQTTGYPHNYLHERQPLSFQGTNPSGNYNQTQYPGSLYQKDITGPKQSAFFQTQPSQPIVPSMRVHQPSYLFLQNQIQPPRYPQLSNQTVLFPSQAPVAPVSPNSRPRDHHDIERTLRKSFSARTQTAFGPNQATFRPANNFNFSPSMNPRPPQPAHGVIKNPNLQVDIRKASEAHKYSPISQSQTAPVLSPPKTPQTRNLLRHASHIMPLPYTQSDGASSPASGMGLSTGSKSQFDQQEEIFRQLGKTAVDELSQHSDPVEKFERGLYDFDDDEKGKFGIGKYCLQSAEGELLDVDTHLDSGPRVLFVVEGTDNDPWWADSDGFYFNPKFGARKSSLHTQFNAHAGAHNKLLNGIAVPARPQAVVHAKPPPSDPT</sequence>
<feature type="domain" description="Protein kinase" evidence="7">
    <location>
        <begin position="1434"/>
        <end position="1690"/>
    </location>
</feature>
<keyword evidence="5" id="KW-0175">Coiled coil</keyword>
<organism evidence="8 9">
    <name type="scientific">Mya arenaria</name>
    <name type="common">Soft-shell clam</name>
    <dbReference type="NCBI Taxonomy" id="6604"/>
    <lineage>
        <taxon>Eukaryota</taxon>
        <taxon>Metazoa</taxon>
        <taxon>Spiralia</taxon>
        <taxon>Lophotrochozoa</taxon>
        <taxon>Mollusca</taxon>
        <taxon>Bivalvia</taxon>
        <taxon>Autobranchia</taxon>
        <taxon>Heteroconchia</taxon>
        <taxon>Euheterodonta</taxon>
        <taxon>Imparidentia</taxon>
        <taxon>Neoheterodontei</taxon>
        <taxon>Myida</taxon>
        <taxon>Myoidea</taxon>
        <taxon>Myidae</taxon>
        <taxon>Mya</taxon>
    </lineage>
</organism>
<feature type="compositionally biased region" description="Polar residues" evidence="6">
    <location>
        <begin position="1232"/>
        <end position="1241"/>
    </location>
</feature>
<evidence type="ECO:0000313" key="8">
    <source>
        <dbReference type="EMBL" id="WAQ93455.1"/>
    </source>
</evidence>
<dbReference type="PROSITE" id="PS50011">
    <property type="entry name" value="PROTEIN_KINASE_DOM"/>
    <property type="match status" value="1"/>
</dbReference>
<dbReference type="InterPro" id="IPR050538">
    <property type="entry name" value="MAP_kinase_kinase_kinase"/>
</dbReference>
<feature type="region of interest" description="Disordered" evidence="6">
    <location>
        <begin position="2479"/>
        <end position="2498"/>
    </location>
</feature>
<evidence type="ECO:0000313" key="9">
    <source>
        <dbReference type="Proteomes" id="UP001164746"/>
    </source>
</evidence>
<name>A0ABY7DEI9_MYAAR</name>
<dbReference type="PANTHER" id="PTHR48016">
    <property type="entry name" value="MAP KINASE KINASE KINASE SSK2-RELATED-RELATED"/>
    <property type="match status" value="1"/>
</dbReference>
<feature type="coiled-coil region" evidence="5">
    <location>
        <begin position="599"/>
        <end position="626"/>
    </location>
</feature>
<gene>
    <name evidence="8" type="ORF">MAR_005926</name>
</gene>
<evidence type="ECO:0000256" key="1">
    <source>
        <dbReference type="ARBA" id="ARBA00022679"/>
    </source>
</evidence>
<dbReference type="SMART" id="SM00220">
    <property type="entry name" value="S_TKc"/>
    <property type="match status" value="1"/>
</dbReference>
<feature type="region of interest" description="Disordered" evidence="6">
    <location>
        <begin position="637"/>
        <end position="672"/>
    </location>
</feature>
<feature type="compositionally biased region" description="Polar residues" evidence="6">
    <location>
        <begin position="1977"/>
        <end position="1993"/>
    </location>
</feature>
<feature type="region of interest" description="Disordered" evidence="6">
    <location>
        <begin position="1208"/>
        <end position="1350"/>
    </location>
</feature>
<feature type="compositionally biased region" description="Basic and acidic residues" evidence="6">
    <location>
        <begin position="1770"/>
        <end position="1780"/>
    </location>
</feature>
<evidence type="ECO:0000256" key="3">
    <source>
        <dbReference type="ARBA" id="ARBA00022777"/>
    </source>
</evidence>
<dbReference type="Gene3D" id="3.30.200.20">
    <property type="entry name" value="Phosphorylase Kinase, domain 1"/>
    <property type="match status" value="1"/>
</dbReference>
<feature type="compositionally biased region" description="Polar residues" evidence="6">
    <location>
        <begin position="2089"/>
        <end position="2112"/>
    </location>
</feature>
<dbReference type="EMBL" id="CP111012">
    <property type="protein sequence ID" value="WAQ93455.1"/>
    <property type="molecule type" value="Genomic_DNA"/>
</dbReference>
<feature type="compositionally biased region" description="Polar residues" evidence="6">
    <location>
        <begin position="180"/>
        <end position="191"/>
    </location>
</feature>
<keyword evidence="3" id="KW-0418">Kinase</keyword>
<feature type="region of interest" description="Disordered" evidence="6">
    <location>
        <begin position="1733"/>
        <end position="1793"/>
    </location>
</feature>
<feature type="region of interest" description="Disordered" evidence="6">
    <location>
        <begin position="858"/>
        <end position="1008"/>
    </location>
</feature>
<feature type="region of interest" description="Disordered" evidence="6">
    <location>
        <begin position="152"/>
        <end position="195"/>
    </location>
</feature>
<evidence type="ECO:0000256" key="5">
    <source>
        <dbReference type="SAM" id="Coils"/>
    </source>
</evidence>
<evidence type="ECO:0000259" key="7">
    <source>
        <dbReference type="PROSITE" id="PS50011"/>
    </source>
</evidence>
<keyword evidence="9" id="KW-1185">Reference proteome</keyword>
<dbReference type="PROSITE" id="PS00108">
    <property type="entry name" value="PROTEIN_KINASE_ST"/>
    <property type="match status" value="1"/>
</dbReference>
<keyword evidence="2" id="KW-0547">Nucleotide-binding</keyword>
<dbReference type="PANTHER" id="PTHR48016:SF9">
    <property type="entry name" value="MITOGEN-ACTIVATED PROTEIN KINASE KINASE KINASE 14"/>
    <property type="match status" value="1"/>
</dbReference>
<feature type="compositionally biased region" description="Low complexity" evidence="6">
    <location>
        <begin position="950"/>
        <end position="961"/>
    </location>
</feature>
<evidence type="ECO:0000256" key="2">
    <source>
        <dbReference type="ARBA" id="ARBA00022741"/>
    </source>
</evidence>
<feature type="compositionally biased region" description="Acidic residues" evidence="6">
    <location>
        <begin position="653"/>
        <end position="672"/>
    </location>
</feature>
<dbReference type="Gene3D" id="1.10.510.10">
    <property type="entry name" value="Transferase(Phosphotransferase) domain 1"/>
    <property type="match status" value="1"/>
</dbReference>
<proteinExistence type="predicted"/>